<comment type="caution">
    <text evidence="3">The sequence shown here is derived from an EMBL/GenBank/DDBJ whole genome shotgun (WGS) entry which is preliminary data.</text>
</comment>
<dbReference type="Proteomes" id="UP000295431">
    <property type="component" value="Unassembled WGS sequence"/>
</dbReference>
<reference evidence="3 4" key="1">
    <citation type="submission" date="2019-03" db="EMBL/GenBank/DDBJ databases">
        <title>Draft genome sequences of novel Actinobacteria.</title>
        <authorList>
            <person name="Sahin N."/>
            <person name="Ay H."/>
            <person name="Saygin H."/>
        </authorList>
    </citation>
    <scope>NUCLEOTIDE SEQUENCE [LARGE SCALE GENOMIC DNA]</scope>
    <source>
        <strain evidence="3 4">DSM 45347</strain>
    </source>
</reference>
<dbReference type="Pfam" id="PF02470">
    <property type="entry name" value="MlaD"/>
    <property type="match status" value="1"/>
</dbReference>
<dbReference type="NCBIfam" id="TIGR00996">
    <property type="entry name" value="Mtu_fam_mce"/>
    <property type="match status" value="1"/>
</dbReference>
<dbReference type="InterPro" id="IPR024516">
    <property type="entry name" value="Mce_C"/>
</dbReference>
<protein>
    <submittedName>
        <fullName evidence="3">MCE family protein</fullName>
    </submittedName>
</protein>
<evidence type="ECO:0000313" key="4">
    <source>
        <dbReference type="Proteomes" id="UP000295431"/>
    </source>
</evidence>
<dbReference type="PROSITE" id="PS51257">
    <property type="entry name" value="PROKAR_LIPOPROTEIN"/>
    <property type="match status" value="1"/>
</dbReference>
<dbReference type="PANTHER" id="PTHR33371">
    <property type="entry name" value="INTERMEMBRANE PHOSPHOLIPID TRANSPORT SYSTEM BINDING PROTEIN MLAD-RELATED"/>
    <property type="match status" value="1"/>
</dbReference>
<dbReference type="AlphaFoldDB" id="A0A4R4NK94"/>
<sequence length="356" mass="37365">MSRAGEGTAMRRRARPAAAVAVLALTAALGGCGIASEPTYPMTVYFEKAPSLYEKSQVKVMGADAGTITSIKDEKNRVRVDIEVKRSIPVPAGVHAAIDSSDALGERFVSLHPVWKPGMPKAGPGTVIPPERTELPVEIDDALAAFAKLNGSIDAGALGPAIHRAAESVRGRGGGINDALHSTSELTGDLAAQDQRIASLAKGLHSLAADLNGRDRQLSALLDSFSSTSRSLAEERAQLRDFVAGLAAAIRKSDVLITAYREKLPATVADLSNIVLSRKGNVAGLTQAIDGLGRFADVAVQAWDRRNHVATIRLVVHGTVRAWLQPLFTAMGWGTIPCLKGEPALADCQPPPGGRG</sequence>
<dbReference type="EMBL" id="SMJW01000188">
    <property type="protein sequence ID" value="TDC09798.1"/>
    <property type="molecule type" value="Genomic_DNA"/>
</dbReference>
<dbReference type="InterPro" id="IPR003399">
    <property type="entry name" value="Mce/MlaD"/>
</dbReference>
<organism evidence="3 4">
    <name type="scientific">Actinomadura bangladeshensis</name>
    <dbReference type="NCBI Taxonomy" id="453573"/>
    <lineage>
        <taxon>Bacteria</taxon>
        <taxon>Bacillati</taxon>
        <taxon>Actinomycetota</taxon>
        <taxon>Actinomycetes</taxon>
        <taxon>Streptosporangiales</taxon>
        <taxon>Thermomonosporaceae</taxon>
        <taxon>Actinomadura</taxon>
    </lineage>
</organism>
<dbReference type="Pfam" id="PF11887">
    <property type="entry name" value="Mce4_CUP1"/>
    <property type="match status" value="1"/>
</dbReference>
<evidence type="ECO:0000259" key="1">
    <source>
        <dbReference type="Pfam" id="PF02470"/>
    </source>
</evidence>
<dbReference type="InterPro" id="IPR005693">
    <property type="entry name" value="Mce"/>
</dbReference>
<dbReference type="PANTHER" id="PTHR33371:SF4">
    <property type="entry name" value="INTERMEMBRANE PHOSPHOLIPID TRANSPORT SYSTEM BINDING PROTEIN MLAD"/>
    <property type="match status" value="1"/>
</dbReference>
<dbReference type="InterPro" id="IPR052336">
    <property type="entry name" value="MlaD_Phospholipid_Transporter"/>
</dbReference>
<keyword evidence="4" id="KW-1185">Reference proteome</keyword>
<dbReference type="RefSeq" id="WP_131943321.1">
    <property type="nucleotide sequence ID" value="NZ_BAAAMX010000014.1"/>
</dbReference>
<accession>A0A4R4NK94</accession>
<proteinExistence type="predicted"/>
<dbReference type="OrthoDB" id="3511513at2"/>
<feature type="domain" description="Mce/MlaD" evidence="1">
    <location>
        <begin position="38"/>
        <end position="113"/>
    </location>
</feature>
<evidence type="ECO:0000313" key="3">
    <source>
        <dbReference type="EMBL" id="TDC09798.1"/>
    </source>
</evidence>
<evidence type="ECO:0000259" key="2">
    <source>
        <dbReference type="Pfam" id="PF11887"/>
    </source>
</evidence>
<feature type="domain" description="Mammalian cell entry C-terminal" evidence="2">
    <location>
        <begin position="124"/>
        <end position="272"/>
    </location>
</feature>
<gene>
    <name evidence="3" type="ORF">E1284_28925</name>
</gene>
<name>A0A4R4NK94_9ACTN</name>